<dbReference type="Proteomes" id="UP000475325">
    <property type="component" value="Unassembled WGS sequence"/>
</dbReference>
<evidence type="ECO:0000256" key="2">
    <source>
        <dbReference type="SAM" id="Phobius"/>
    </source>
</evidence>
<gene>
    <name evidence="3" type="ORF">TWF102_011294</name>
</gene>
<proteinExistence type="predicted"/>
<dbReference type="AlphaFoldDB" id="A0A7C8N662"/>
<protein>
    <recommendedName>
        <fullName evidence="5">Adhesin domain-containing protein</fullName>
    </recommendedName>
</protein>
<keyword evidence="2" id="KW-0812">Transmembrane</keyword>
<feature type="compositionally biased region" description="Polar residues" evidence="1">
    <location>
        <begin position="1"/>
        <end position="12"/>
    </location>
</feature>
<evidence type="ECO:0000313" key="3">
    <source>
        <dbReference type="EMBL" id="KAF3085664.1"/>
    </source>
</evidence>
<name>A0A7C8N662_ORBOL</name>
<feature type="compositionally biased region" description="Low complexity" evidence="1">
    <location>
        <begin position="18"/>
        <end position="32"/>
    </location>
</feature>
<keyword evidence="2" id="KW-0472">Membrane</keyword>
<feature type="region of interest" description="Disordered" evidence="1">
    <location>
        <begin position="1"/>
        <end position="36"/>
    </location>
</feature>
<reference evidence="3 4" key="1">
    <citation type="submission" date="2019-06" db="EMBL/GenBank/DDBJ databases">
        <authorList>
            <person name="Palmer J.M."/>
        </authorList>
    </citation>
    <scope>NUCLEOTIDE SEQUENCE [LARGE SCALE GENOMIC DNA]</scope>
    <source>
        <strain evidence="3 4">TWF102</strain>
    </source>
</reference>
<keyword evidence="2" id="KW-1133">Transmembrane helix</keyword>
<feature type="transmembrane region" description="Helical" evidence="2">
    <location>
        <begin position="58"/>
        <end position="82"/>
    </location>
</feature>
<sequence length="468" mass="51484">MGWFKTQNQTQLDVPGSAAAGPPATNTTTTTTHPDETEALLPNESYRLERHRPSGSKLWFLPAVVFLLMMSFLTREGAMWFFRSNWVSEARNLSVDIDYTDGLGFWIEGNGKVEGTIDVVEIPQDQKPRLDVEVFTLTWDTEGFKSVQLENTEGCVILKCERAFRKSFFQRSIPPVKVRAKLYLRPGKLQDLLLVASNLNINLDIPNIQLSSASFTSDLGVIKSINYVNSLDIELHTVSGDISGKFDLHEKLRVRTERGKVSIQVAPGEGEGYASTDIKTSSGNIAINFDEPKTQRSYRTILHAHSGSISGRLFLGKGLSAKSQTGDIDLHIIGTGSREPYLKTNTESGLTRITIEKSPLEKILSSHTANSGDINLFYPSTWEGELHAKSGTGDIRIQGDGLEITQDSEGLHSITTGAALLFLHCLISNFAVATGASIGFSYLSFIHSGVQASYTRCSNTPKIPNVYF</sequence>
<evidence type="ECO:0008006" key="5">
    <source>
        <dbReference type="Google" id="ProtNLM"/>
    </source>
</evidence>
<dbReference type="EMBL" id="WIQW01000088">
    <property type="protein sequence ID" value="KAF3085664.1"/>
    <property type="molecule type" value="Genomic_DNA"/>
</dbReference>
<evidence type="ECO:0000256" key="1">
    <source>
        <dbReference type="SAM" id="MobiDB-lite"/>
    </source>
</evidence>
<accession>A0A7C8N662</accession>
<organism evidence="3 4">
    <name type="scientific">Orbilia oligospora</name>
    <name type="common">Nematode-trapping fungus</name>
    <name type="synonym">Arthrobotrys oligospora</name>
    <dbReference type="NCBI Taxonomy" id="2813651"/>
    <lineage>
        <taxon>Eukaryota</taxon>
        <taxon>Fungi</taxon>
        <taxon>Dikarya</taxon>
        <taxon>Ascomycota</taxon>
        <taxon>Pezizomycotina</taxon>
        <taxon>Orbiliomycetes</taxon>
        <taxon>Orbiliales</taxon>
        <taxon>Orbiliaceae</taxon>
        <taxon>Orbilia</taxon>
    </lineage>
</organism>
<evidence type="ECO:0000313" key="4">
    <source>
        <dbReference type="Proteomes" id="UP000475325"/>
    </source>
</evidence>
<comment type="caution">
    <text evidence="3">The sequence shown here is derived from an EMBL/GenBank/DDBJ whole genome shotgun (WGS) entry which is preliminary data.</text>
</comment>